<dbReference type="InterPro" id="IPR037079">
    <property type="entry name" value="AF2212/PG0164-like_sf"/>
</dbReference>
<dbReference type="AlphaFoldDB" id="A0A1G8IDK5"/>
<dbReference type="InterPro" id="IPR014922">
    <property type="entry name" value="YdhG-like"/>
</dbReference>
<dbReference type="Pfam" id="PF08818">
    <property type="entry name" value="DUF1801"/>
    <property type="match status" value="1"/>
</dbReference>
<sequence>MNRTKDEQEFYEDLPRETRDALEKILKTAEENLPVGFEMRYGEGMISYVVPLSLYEKGYHVKKGEPLPFISLAVQKGHIALYHMGLYGDKAATLWFEEEYKKEVPTKLDMGKSCIRLKNPEHIPYGLLAKLFKKWTPESYVESYERILGEAESSKKSRKKSDEFNANGKKKVYTYEAVIEKVPDKDGAYVVFPYDLREEFQKGRVKVHAAFDGEPYEGSIVNMGLKNEDGSICYIIGIQKAIRKKIGKEPGDTVQVTLSERE</sequence>
<reference evidence="2 3" key="1">
    <citation type="submission" date="2016-10" db="EMBL/GenBank/DDBJ databases">
        <authorList>
            <person name="de Groot N.N."/>
        </authorList>
    </citation>
    <scope>NUCLEOTIDE SEQUENCE [LARGE SCALE GENOMIC DNA]</scope>
    <source>
        <strain evidence="2 3">CGMCC 1.5058</strain>
    </source>
</reference>
<protein>
    <recommendedName>
        <fullName evidence="1">YdhG-like domain-containing protein</fullName>
    </recommendedName>
</protein>
<dbReference type="Proteomes" id="UP000183255">
    <property type="component" value="Unassembled WGS sequence"/>
</dbReference>
<feature type="domain" description="YdhG-like" evidence="1">
    <location>
        <begin position="19"/>
        <end position="135"/>
    </location>
</feature>
<name>A0A1G8IDK5_9CLOT</name>
<accession>A0A1G8IDK5</accession>
<organism evidence="2 3">
    <name type="scientific">Proteiniclasticum ruminis</name>
    <dbReference type="NCBI Taxonomy" id="398199"/>
    <lineage>
        <taxon>Bacteria</taxon>
        <taxon>Bacillati</taxon>
        <taxon>Bacillota</taxon>
        <taxon>Clostridia</taxon>
        <taxon>Eubacteriales</taxon>
        <taxon>Clostridiaceae</taxon>
        <taxon>Proteiniclasticum</taxon>
    </lineage>
</organism>
<dbReference type="Gene3D" id="3.90.1150.200">
    <property type="match status" value="1"/>
</dbReference>
<dbReference type="Pfam" id="PF08922">
    <property type="entry name" value="DUF1905"/>
    <property type="match status" value="1"/>
</dbReference>
<dbReference type="Gene3D" id="2.40.30.100">
    <property type="entry name" value="AF2212/PG0164-like"/>
    <property type="match status" value="1"/>
</dbReference>
<dbReference type="EMBL" id="FNDZ01000001">
    <property type="protein sequence ID" value="SDI16976.1"/>
    <property type="molecule type" value="Genomic_DNA"/>
</dbReference>
<proteinExistence type="predicted"/>
<gene>
    <name evidence="2" type="ORF">SAMN05421804_101853</name>
</gene>
<evidence type="ECO:0000313" key="2">
    <source>
        <dbReference type="EMBL" id="SDI16976.1"/>
    </source>
</evidence>
<dbReference type="InterPro" id="IPR015018">
    <property type="entry name" value="DUF1905"/>
</dbReference>
<dbReference type="SUPFAM" id="SSF141694">
    <property type="entry name" value="AF2212/PG0164-like"/>
    <property type="match status" value="1"/>
</dbReference>
<evidence type="ECO:0000313" key="3">
    <source>
        <dbReference type="Proteomes" id="UP000183255"/>
    </source>
</evidence>
<evidence type="ECO:0000259" key="1">
    <source>
        <dbReference type="Pfam" id="PF08818"/>
    </source>
</evidence>